<keyword evidence="11" id="KW-1185">Reference proteome</keyword>
<name>A0A640UTY2_9ACTN</name>
<dbReference type="InterPro" id="IPR003838">
    <property type="entry name" value="ABC3_permease_C"/>
</dbReference>
<dbReference type="InterPro" id="IPR051447">
    <property type="entry name" value="Lipoprotein-release_system"/>
</dbReference>
<feature type="transmembrane region" description="Helical" evidence="8">
    <location>
        <begin position="360"/>
        <end position="381"/>
    </location>
</feature>
<protein>
    <submittedName>
        <fullName evidence="10">Membrane protein</fullName>
    </submittedName>
</protein>
<evidence type="ECO:0000259" key="9">
    <source>
        <dbReference type="Pfam" id="PF02687"/>
    </source>
</evidence>
<dbReference type="PANTHER" id="PTHR30489">
    <property type="entry name" value="LIPOPROTEIN-RELEASING SYSTEM TRANSMEMBRANE PROTEIN LOLE"/>
    <property type="match status" value="1"/>
</dbReference>
<evidence type="ECO:0000256" key="2">
    <source>
        <dbReference type="ARBA" id="ARBA00005236"/>
    </source>
</evidence>
<dbReference type="GO" id="GO:0044874">
    <property type="term" value="P:lipoprotein localization to outer membrane"/>
    <property type="evidence" value="ECO:0007669"/>
    <property type="project" value="TreeGrafter"/>
</dbReference>
<evidence type="ECO:0000256" key="3">
    <source>
        <dbReference type="ARBA" id="ARBA00022475"/>
    </source>
</evidence>
<dbReference type="GO" id="GO:0098797">
    <property type="term" value="C:plasma membrane protein complex"/>
    <property type="evidence" value="ECO:0007669"/>
    <property type="project" value="TreeGrafter"/>
</dbReference>
<proteinExistence type="inferred from homology"/>
<feature type="transmembrane region" description="Helical" evidence="8">
    <location>
        <begin position="21"/>
        <end position="42"/>
    </location>
</feature>
<comment type="similarity">
    <text evidence="2">Belongs to the ABC-4 integral membrane protein family. LolC/E subfamily.</text>
</comment>
<evidence type="ECO:0000256" key="8">
    <source>
        <dbReference type="SAM" id="Phobius"/>
    </source>
</evidence>
<comment type="caution">
    <text evidence="10">The sequence shown here is derived from an EMBL/GenBank/DDBJ whole genome shotgun (WGS) entry which is preliminary data.</text>
</comment>
<feature type="region of interest" description="Disordered" evidence="7">
    <location>
        <begin position="91"/>
        <end position="110"/>
    </location>
</feature>
<gene>
    <name evidence="10" type="ORF">Stube_21990</name>
</gene>
<evidence type="ECO:0000313" key="10">
    <source>
        <dbReference type="EMBL" id="GFE37526.1"/>
    </source>
</evidence>
<evidence type="ECO:0000256" key="7">
    <source>
        <dbReference type="SAM" id="MobiDB-lite"/>
    </source>
</evidence>
<dbReference type="OrthoDB" id="3654456at2"/>
<feature type="domain" description="ABC3 transporter permease C-terminal" evidence="9">
    <location>
        <begin position="666"/>
        <end position="777"/>
    </location>
</feature>
<keyword evidence="6 8" id="KW-0472">Membrane</keyword>
<feature type="transmembrane region" description="Helical" evidence="8">
    <location>
        <begin position="329"/>
        <end position="348"/>
    </location>
</feature>
<reference evidence="10 11" key="1">
    <citation type="submission" date="2019-12" db="EMBL/GenBank/DDBJ databases">
        <title>Whole genome shotgun sequence of Streptomyces tubercidicus NBRC 13090.</title>
        <authorList>
            <person name="Ichikawa N."/>
            <person name="Kimura A."/>
            <person name="Kitahashi Y."/>
            <person name="Komaki H."/>
            <person name="Tamura T."/>
        </authorList>
    </citation>
    <scope>NUCLEOTIDE SEQUENCE [LARGE SCALE GENOMIC DNA]</scope>
    <source>
        <strain evidence="10 11">NBRC 13090</strain>
    </source>
</reference>
<keyword evidence="5 8" id="KW-1133">Transmembrane helix</keyword>
<organism evidence="10 11">
    <name type="scientific">Streptomyces tubercidicus</name>
    <dbReference type="NCBI Taxonomy" id="47759"/>
    <lineage>
        <taxon>Bacteria</taxon>
        <taxon>Bacillati</taxon>
        <taxon>Actinomycetota</taxon>
        <taxon>Actinomycetes</taxon>
        <taxon>Kitasatosporales</taxon>
        <taxon>Streptomycetaceae</taxon>
        <taxon>Streptomyces</taxon>
    </lineage>
</organism>
<dbReference type="EMBL" id="BLIR01000001">
    <property type="protein sequence ID" value="GFE37526.1"/>
    <property type="molecule type" value="Genomic_DNA"/>
</dbReference>
<dbReference type="RefSeq" id="WP_159743575.1">
    <property type="nucleotide sequence ID" value="NZ_BLIR01000001.1"/>
</dbReference>
<feature type="transmembrane region" description="Helical" evidence="8">
    <location>
        <begin position="189"/>
        <end position="213"/>
    </location>
</feature>
<dbReference type="AlphaFoldDB" id="A0A640UTY2"/>
<sequence length="785" mass="82675">MRARSLAMGVRFAAGGGREGWVRTVLTAIGVGLGVMLLLGAASVPHILDAREQRGEARTAVSNKQPVKRSDSTLLYGGAETSFRGRRITGALLRPDGPRAPAPPGVRELPRNGEMVVSPALAELLSSPEGKLLRERLHFTTVGTIAEPGLVGPGELAYYAVSDALTTERGAHRIDGFGSRSESPTMNPVLLVLIIVACVVLLMPVAIFIATAVRFGGERRDRRLAALRLIGADTRTVRWTAAGEALFGAVCGLLLGTAMFLAVRPAVGSLTLWNVNAFPGDITPTPALAALVALAVPLCAVGVTLFALRGVAIEPLGVVRNSAGPRRRLRWRLPVPLVGIALLLANGPVGDGDGGGINPYLIAGGAVLMLFGIALLLPWVVEAAVGRFTGGPVPWQLATRRLQLGSGAAARAVGGITVAVAGAIALQLFVSANQQDFMKVTGQDPHRAQLSVTLPSHDVATARKMIDQLRRTEGVRGVIATIEAYVWRPGPLRKGEDFAPITSLTVGDCPTLGELAHTGSCKDGDVFVVKDGSGLVDSDWIFKTARPGARVQLNDADVHTGEHDRGRRLWTIPKSARIIDSRKDPSGETASGVFATPGALDTTALDTTALDDPTARAMVKTDPRVGDAAEYVRNTAARIDPLMSVGTLQNLERDKQYSSVRTGLLVAAAATLALIAASMLVTTLEQLRERRQLLSVLVAFGTRRATLGWSVLWQTAVPVALGLALALAGGAGLGVVLVRMAGKSTFDWSVVWPLPAAGAALVLLVTLFSLPPLWRMMRPDGLRTE</sequence>
<feature type="transmembrane region" description="Helical" evidence="8">
    <location>
        <begin position="408"/>
        <end position="430"/>
    </location>
</feature>
<evidence type="ECO:0000256" key="4">
    <source>
        <dbReference type="ARBA" id="ARBA00022692"/>
    </source>
</evidence>
<keyword evidence="3" id="KW-1003">Cell membrane</keyword>
<accession>A0A640UTY2</accession>
<feature type="transmembrane region" description="Helical" evidence="8">
    <location>
        <begin position="719"/>
        <end position="738"/>
    </location>
</feature>
<feature type="transmembrane region" description="Helical" evidence="8">
    <location>
        <begin position="245"/>
        <end position="267"/>
    </location>
</feature>
<feature type="transmembrane region" description="Helical" evidence="8">
    <location>
        <begin position="663"/>
        <end position="681"/>
    </location>
</feature>
<evidence type="ECO:0000256" key="1">
    <source>
        <dbReference type="ARBA" id="ARBA00004651"/>
    </source>
</evidence>
<dbReference type="Pfam" id="PF02687">
    <property type="entry name" value="FtsX"/>
    <property type="match status" value="2"/>
</dbReference>
<comment type="subcellular location">
    <subcellularLocation>
        <location evidence="1">Cell membrane</location>
        <topology evidence="1">Multi-pass membrane protein</topology>
    </subcellularLocation>
</comment>
<dbReference type="Proteomes" id="UP000431826">
    <property type="component" value="Unassembled WGS sequence"/>
</dbReference>
<evidence type="ECO:0000313" key="11">
    <source>
        <dbReference type="Proteomes" id="UP000431826"/>
    </source>
</evidence>
<evidence type="ECO:0000256" key="6">
    <source>
        <dbReference type="ARBA" id="ARBA00023136"/>
    </source>
</evidence>
<evidence type="ECO:0000256" key="5">
    <source>
        <dbReference type="ARBA" id="ARBA00022989"/>
    </source>
</evidence>
<feature type="transmembrane region" description="Helical" evidence="8">
    <location>
        <begin position="287"/>
        <end position="308"/>
    </location>
</feature>
<feature type="domain" description="ABC3 transporter permease C-terminal" evidence="9">
    <location>
        <begin position="197"/>
        <end position="310"/>
    </location>
</feature>
<feature type="transmembrane region" description="Helical" evidence="8">
    <location>
        <begin position="750"/>
        <end position="770"/>
    </location>
</feature>
<keyword evidence="4 8" id="KW-0812">Transmembrane</keyword>
<dbReference type="PANTHER" id="PTHR30489:SF0">
    <property type="entry name" value="LIPOPROTEIN-RELEASING SYSTEM TRANSMEMBRANE PROTEIN LOLE"/>
    <property type="match status" value="1"/>
</dbReference>